<evidence type="ECO:0000256" key="7">
    <source>
        <dbReference type="ARBA" id="ARBA00035652"/>
    </source>
</evidence>
<name>A0A368JX34_9BACT</name>
<evidence type="ECO:0000256" key="6">
    <source>
        <dbReference type="ARBA" id="ARBA00035642"/>
    </source>
</evidence>
<evidence type="ECO:0000256" key="8">
    <source>
        <dbReference type="RuleBase" id="RU363032"/>
    </source>
</evidence>
<evidence type="ECO:0000256" key="4">
    <source>
        <dbReference type="ARBA" id="ARBA00022989"/>
    </source>
</evidence>
<gene>
    <name evidence="10" type="ORF">DUE52_02790</name>
</gene>
<dbReference type="GO" id="GO:0031460">
    <property type="term" value="P:glycine betaine transport"/>
    <property type="evidence" value="ECO:0007669"/>
    <property type="project" value="TreeGrafter"/>
</dbReference>
<comment type="similarity">
    <text evidence="6">In the C-terminal section; belongs to the OsmX family.</text>
</comment>
<keyword evidence="4 8" id="KW-1133">Transmembrane helix</keyword>
<comment type="similarity">
    <text evidence="7">In the N-terminal section; belongs to the binding-protein-dependent transport system permease family.</text>
</comment>
<accession>A0A368JX34</accession>
<protein>
    <submittedName>
        <fullName evidence="10">ABC transporter permease subunit</fullName>
    </submittedName>
</protein>
<dbReference type="PANTHER" id="PTHR30177">
    <property type="entry name" value="GLYCINE BETAINE/L-PROLINE TRANSPORT SYSTEM PERMEASE PROTEIN PROW"/>
    <property type="match status" value="1"/>
</dbReference>
<dbReference type="AlphaFoldDB" id="A0A368JX34"/>
<dbReference type="GO" id="GO:0043190">
    <property type="term" value="C:ATP-binding cassette (ABC) transporter complex"/>
    <property type="evidence" value="ECO:0007669"/>
    <property type="project" value="InterPro"/>
</dbReference>
<feature type="transmembrane region" description="Helical" evidence="8">
    <location>
        <begin position="84"/>
        <end position="104"/>
    </location>
</feature>
<dbReference type="PROSITE" id="PS50928">
    <property type="entry name" value="ABC_TM1"/>
    <property type="match status" value="1"/>
</dbReference>
<dbReference type="Gene3D" id="3.40.190.10">
    <property type="entry name" value="Periplasmic binding protein-like II"/>
    <property type="match status" value="2"/>
</dbReference>
<dbReference type="InterPro" id="IPR000515">
    <property type="entry name" value="MetI-like"/>
</dbReference>
<comment type="caution">
    <text evidence="10">The sequence shown here is derived from an EMBL/GenBank/DDBJ whole genome shotgun (WGS) entry which is preliminary data.</text>
</comment>
<dbReference type="InterPro" id="IPR035906">
    <property type="entry name" value="MetI-like_sf"/>
</dbReference>
<proteinExistence type="inferred from homology"/>
<dbReference type="Gene3D" id="1.10.3720.10">
    <property type="entry name" value="MetI-like"/>
    <property type="match status" value="1"/>
</dbReference>
<feature type="transmembrane region" description="Helical" evidence="8">
    <location>
        <begin position="53"/>
        <end position="78"/>
    </location>
</feature>
<sequence>MQEFFEFIVEHADKLAEQTLTHIGLTFLSLCIALIIGIPLGVLITFRPRIVGVVLGSVGVLQTIPSIALLGFMIPLLGIGPGPAIVALFLYALLPIVQNTYVGIREVSPALKEAARGMGLTPWQVLVRLEFPLALPVIFAGIRTATVINVGVATLAAYLAAGGLGEFIFGGIALNNTNMILAGTIPSALLAILLDAGLARLQKLRGLGRFRVMAVFFLLVPVLSSFYLVPGAGRPKLSAGFAHEFYGRADGYPALLRTYNLHLASRLIDQNLMYEAVRTDLVDIISGYSTDGRIKAFNLRTLADDKHAFPPYEAALVVRQNTLKQHPELQPALDLLAGQLSDSSMTELNYQVDHLHQSPAAVARQFLTSAGLLRKPDGRKRQGKIVIGAMIFTEQYILAEIVRQLVENRTALEVITKTGLGGTKICFDALIAGDLDLYPEYTGTGLLVILQPPLTVSDTLQVSTKAVYQYVSREFDQKYQLSWLKPLGFNNTYALMMREAQAEQLGIRTNSELKRYLDR</sequence>
<dbReference type="Proteomes" id="UP000253383">
    <property type="component" value="Unassembled WGS sequence"/>
</dbReference>
<reference evidence="10 11" key="1">
    <citation type="submission" date="2018-07" db="EMBL/GenBank/DDBJ databases">
        <title>Genome analysis of Larkinella rosea.</title>
        <authorList>
            <person name="Zhou Z."/>
            <person name="Wang G."/>
        </authorList>
    </citation>
    <scope>NUCLEOTIDE SEQUENCE [LARGE SCALE GENOMIC DNA]</scope>
    <source>
        <strain evidence="11">zzj9</strain>
    </source>
</reference>
<dbReference type="RefSeq" id="WP_114404423.1">
    <property type="nucleotide sequence ID" value="NZ_QOWE01000002.1"/>
</dbReference>
<evidence type="ECO:0000259" key="9">
    <source>
        <dbReference type="PROSITE" id="PS50928"/>
    </source>
</evidence>
<feature type="transmembrane region" description="Helical" evidence="8">
    <location>
        <begin position="20"/>
        <end position="46"/>
    </location>
</feature>
<evidence type="ECO:0000256" key="3">
    <source>
        <dbReference type="ARBA" id="ARBA00022692"/>
    </source>
</evidence>
<evidence type="ECO:0000256" key="1">
    <source>
        <dbReference type="ARBA" id="ARBA00004651"/>
    </source>
</evidence>
<keyword evidence="5 8" id="KW-0472">Membrane</keyword>
<dbReference type="SUPFAM" id="SSF53850">
    <property type="entry name" value="Periplasmic binding protein-like II"/>
    <property type="match status" value="2"/>
</dbReference>
<dbReference type="SUPFAM" id="SSF161098">
    <property type="entry name" value="MetI-like"/>
    <property type="match status" value="1"/>
</dbReference>
<keyword evidence="3 8" id="KW-0812">Transmembrane</keyword>
<evidence type="ECO:0000313" key="11">
    <source>
        <dbReference type="Proteomes" id="UP000253383"/>
    </source>
</evidence>
<organism evidence="10 11">
    <name type="scientific">Larkinella punicea</name>
    <dbReference type="NCBI Taxonomy" id="2315727"/>
    <lineage>
        <taxon>Bacteria</taxon>
        <taxon>Pseudomonadati</taxon>
        <taxon>Bacteroidota</taxon>
        <taxon>Cytophagia</taxon>
        <taxon>Cytophagales</taxon>
        <taxon>Spirosomataceae</taxon>
        <taxon>Larkinella</taxon>
    </lineage>
</organism>
<feature type="domain" description="ABC transmembrane type-1" evidence="9">
    <location>
        <begin position="19"/>
        <end position="198"/>
    </location>
</feature>
<dbReference type="EMBL" id="QOWE01000002">
    <property type="protein sequence ID" value="RCR71193.1"/>
    <property type="molecule type" value="Genomic_DNA"/>
</dbReference>
<keyword evidence="2 8" id="KW-0813">Transport</keyword>
<feature type="transmembrane region" description="Helical" evidence="8">
    <location>
        <begin position="179"/>
        <end position="198"/>
    </location>
</feature>
<dbReference type="InterPro" id="IPR007210">
    <property type="entry name" value="ABC_Gly_betaine_transp_sub-bd"/>
</dbReference>
<feature type="transmembrane region" description="Helical" evidence="8">
    <location>
        <begin position="210"/>
        <end position="229"/>
    </location>
</feature>
<evidence type="ECO:0000313" key="10">
    <source>
        <dbReference type="EMBL" id="RCR71193.1"/>
    </source>
</evidence>
<evidence type="ECO:0000256" key="5">
    <source>
        <dbReference type="ARBA" id="ARBA00023136"/>
    </source>
</evidence>
<dbReference type="Pfam" id="PF00528">
    <property type="entry name" value="BPD_transp_1"/>
    <property type="match status" value="1"/>
</dbReference>
<dbReference type="Gene3D" id="3.40.190.120">
    <property type="entry name" value="Osmoprotection protein (prox), domain 2"/>
    <property type="match status" value="2"/>
</dbReference>
<dbReference type="GO" id="GO:0022857">
    <property type="term" value="F:transmembrane transporter activity"/>
    <property type="evidence" value="ECO:0007669"/>
    <property type="project" value="InterPro"/>
</dbReference>
<dbReference type="Pfam" id="PF04069">
    <property type="entry name" value="OpuAC"/>
    <property type="match status" value="2"/>
</dbReference>
<dbReference type="PANTHER" id="PTHR30177:SF4">
    <property type="entry name" value="OSMOPROTECTANT IMPORT PERMEASE PROTEIN OSMW"/>
    <property type="match status" value="1"/>
</dbReference>
<comment type="similarity">
    <text evidence="8">Belongs to the binding-protein-dependent transport system permease family.</text>
</comment>
<dbReference type="FunFam" id="1.10.3720.10:FF:000001">
    <property type="entry name" value="Glycine betaine ABC transporter, permease"/>
    <property type="match status" value="1"/>
</dbReference>
<dbReference type="OrthoDB" id="9801163at2"/>
<comment type="subcellular location">
    <subcellularLocation>
        <location evidence="1 8">Cell membrane</location>
        <topology evidence="1 8">Multi-pass membrane protein</topology>
    </subcellularLocation>
</comment>
<dbReference type="InterPro" id="IPR051204">
    <property type="entry name" value="ABC_transp_perm/SBD"/>
</dbReference>
<evidence type="ECO:0000256" key="2">
    <source>
        <dbReference type="ARBA" id="ARBA00022448"/>
    </source>
</evidence>
<feature type="transmembrane region" description="Helical" evidence="8">
    <location>
        <begin position="133"/>
        <end position="159"/>
    </location>
</feature>
<keyword evidence="11" id="KW-1185">Reference proteome</keyword>